<evidence type="ECO:0000256" key="1">
    <source>
        <dbReference type="SAM" id="Phobius"/>
    </source>
</evidence>
<evidence type="ECO:0000313" key="3">
    <source>
        <dbReference type="EMBL" id="ESR34194.1"/>
    </source>
</evidence>
<feature type="domain" description="PGG" evidence="2">
    <location>
        <begin position="40"/>
        <end position="112"/>
    </location>
</feature>
<feature type="transmembrane region" description="Helical" evidence="1">
    <location>
        <begin position="84"/>
        <end position="104"/>
    </location>
</feature>
<proteinExistence type="predicted"/>
<evidence type="ECO:0000313" key="4">
    <source>
        <dbReference type="Proteomes" id="UP000030687"/>
    </source>
</evidence>
<reference evidence="3 4" key="1">
    <citation type="submission" date="2013-10" db="EMBL/GenBank/DDBJ databases">
        <authorList>
            <consortium name="International Citrus Genome Consortium"/>
            <person name="Jenkins J."/>
            <person name="Schmutz J."/>
            <person name="Prochnik S."/>
            <person name="Rokhsar D."/>
            <person name="Gmitter F."/>
            <person name="Ollitrault P."/>
            <person name="Machado M."/>
            <person name="Talon M."/>
            <person name="Wincker P."/>
            <person name="Jaillon O."/>
            <person name="Morgante M."/>
        </authorList>
    </citation>
    <scope>NUCLEOTIDE SEQUENCE</scope>
    <source>
        <strain evidence="4">cv. Clemenules</strain>
    </source>
</reference>
<dbReference type="EMBL" id="KI537036">
    <property type="protein sequence ID" value="ESR34194.1"/>
    <property type="molecule type" value="Genomic_DNA"/>
</dbReference>
<accession>V4U4R9</accession>
<dbReference type="OMA" id="FTEQHEN"/>
<dbReference type="Gramene" id="ESR34194">
    <property type="protein sequence ID" value="ESR34194"/>
    <property type="gene ID" value="CICLE_v10006540mg"/>
</dbReference>
<dbReference type="PANTHER" id="PTHR24177:SF470">
    <property type="entry name" value="ANKYRIN REPEAT PROTEIN"/>
    <property type="match status" value="1"/>
</dbReference>
<gene>
    <name evidence="3" type="ORF">CICLE_v10006540mg</name>
</gene>
<keyword evidence="1" id="KW-0472">Membrane</keyword>
<dbReference type="KEGG" id="cic:CICLE_v10006540mg"/>
<protein>
    <recommendedName>
        <fullName evidence="2">PGG domain-containing protein</fullName>
    </recommendedName>
</protein>
<dbReference type="InterPro" id="IPR026961">
    <property type="entry name" value="PGG_dom"/>
</dbReference>
<dbReference type="AlphaFoldDB" id="V4U4R9"/>
<name>V4U4R9_CITCL</name>
<keyword evidence="1" id="KW-1133">Transmembrane helix</keyword>
<dbReference type="GO" id="GO:0016020">
    <property type="term" value="C:membrane"/>
    <property type="evidence" value="ECO:0007669"/>
    <property type="project" value="TreeGrafter"/>
</dbReference>
<keyword evidence="1" id="KW-0812">Transmembrane</keyword>
<dbReference type="eggNOG" id="KOG0504">
    <property type="taxonomic scope" value="Eukaryota"/>
</dbReference>
<feature type="transmembrane region" description="Helical" evidence="1">
    <location>
        <begin position="110"/>
        <end position="129"/>
    </location>
</feature>
<sequence length="180" mass="20056">MQFVKESMPQHLFTQFNDNGKTPKEVLAGTRKDLVQEGMEWLTKTFESCSVVAALITTVVFATSAIEPGGVDQESGKPFFENELVFNVFAISSPLALCFSVTAFFYLTTLFTSIAGILISFCSGHSFILKDEMRFATYLIYAAACLPMTLLACAQLPLYFDLIWAIFKKVPQHSYKVISD</sequence>
<feature type="transmembrane region" description="Helical" evidence="1">
    <location>
        <begin position="138"/>
        <end position="160"/>
    </location>
</feature>
<keyword evidence="4" id="KW-1185">Reference proteome</keyword>
<dbReference type="InParanoid" id="V4U4R9"/>
<dbReference type="PANTHER" id="PTHR24177">
    <property type="entry name" value="CASKIN"/>
    <property type="match status" value="1"/>
</dbReference>
<dbReference type="Proteomes" id="UP000030687">
    <property type="component" value="Unassembled WGS sequence"/>
</dbReference>
<dbReference type="Pfam" id="PF13962">
    <property type="entry name" value="PGG"/>
    <property type="match status" value="1"/>
</dbReference>
<dbReference type="STRING" id="85681.V4U4R9"/>
<organism evidence="3 4">
    <name type="scientific">Citrus clementina</name>
    <name type="common">Clementine</name>
    <name type="synonym">Citrus deliciosa x Citrus sinensis</name>
    <dbReference type="NCBI Taxonomy" id="85681"/>
    <lineage>
        <taxon>Eukaryota</taxon>
        <taxon>Viridiplantae</taxon>
        <taxon>Streptophyta</taxon>
        <taxon>Embryophyta</taxon>
        <taxon>Tracheophyta</taxon>
        <taxon>Spermatophyta</taxon>
        <taxon>Magnoliopsida</taxon>
        <taxon>eudicotyledons</taxon>
        <taxon>Gunneridae</taxon>
        <taxon>Pentapetalae</taxon>
        <taxon>rosids</taxon>
        <taxon>malvids</taxon>
        <taxon>Sapindales</taxon>
        <taxon>Rutaceae</taxon>
        <taxon>Aurantioideae</taxon>
        <taxon>Citrus</taxon>
    </lineage>
</organism>
<evidence type="ECO:0000259" key="2">
    <source>
        <dbReference type="Pfam" id="PF13962"/>
    </source>
</evidence>